<reference evidence="6" key="1">
    <citation type="journal article" date="2016" name="Nat. Biotechnol.">
        <title>Sequencing wild and cultivated cassava and related species reveals extensive interspecific hybridization and genetic diversity.</title>
        <authorList>
            <person name="Bredeson J.V."/>
            <person name="Lyons J.B."/>
            <person name="Prochnik S.E."/>
            <person name="Wu G.A."/>
            <person name="Ha C.M."/>
            <person name="Edsinger-Gonzales E."/>
            <person name="Grimwood J."/>
            <person name="Schmutz J."/>
            <person name="Rabbi I.Y."/>
            <person name="Egesi C."/>
            <person name="Nauluvula P."/>
            <person name="Lebot V."/>
            <person name="Ndunguru J."/>
            <person name="Mkamilo G."/>
            <person name="Bart R.S."/>
            <person name="Setter T.L."/>
            <person name="Gleadow R.M."/>
            <person name="Kulakow P."/>
            <person name="Ferguson M.E."/>
            <person name="Rounsley S."/>
            <person name="Rokhsar D.S."/>
        </authorList>
    </citation>
    <scope>NUCLEOTIDE SEQUENCE [LARGE SCALE GENOMIC DNA]</scope>
    <source>
        <strain evidence="6">cv. AM560-2</strain>
    </source>
</reference>
<keyword evidence="1" id="KW-0813">Transport</keyword>
<dbReference type="InterPro" id="IPR016140">
    <property type="entry name" value="Bifunc_inhib/LTP/seed_store"/>
</dbReference>
<dbReference type="InterPro" id="IPR033872">
    <property type="entry name" value="nsLTP2"/>
</dbReference>
<evidence type="ECO:0000256" key="1">
    <source>
        <dbReference type="ARBA" id="ARBA00022448"/>
    </source>
</evidence>
<name>A0A2C9WL22_MANES</name>
<evidence type="ECO:0000313" key="6">
    <source>
        <dbReference type="Proteomes" id="UP000091857"/>
    </source>
</evidence>
<dbReference type="Pfam" id="PF00234">
    <property type="entry name" value="Tryp_alpha_amyl"/>
    <property type="match status" value="1"/>
</dbReference>
<keyword evidence="6" id="KW-1185">Reference proteome</keyword>
<evidence type="ECO:0000256" key="2">
    <source>
        <dbReference type="ARBA" id="ARBA00023121"/>
    </source>
</evidence>
<proteinExistence type="predicted"/>
<dbReference type="PANTHER" id="PTHR33214">
    <property type="entry name" value="BIFUNCTIONAL INHIBITOR/LIPID-TRANSFER PROTEIN/SEED STORAGE 2S ALBUMIN SUPERFAMILY PROTEIN"/>
    <property type="match status" value="1"/>
</dbReference>
<dbReference type="GO" id="GO:0006869">
    <property type="term" value="P:lipid transport"/>
    <property type="evidence" value="ECO:0007669"/>
    <property type="project" value="InterPro"/>
</dbReference>
<dbReference type="PANTHER" id="PTHR33214:SF73">
    <property type="entry name" value="BIFUNCTIONAL INHIBITOR_LIPID-TRANSFER PROTEIN_SEED STORAGE 2S ALBUMIN SUPERFAMILY PROTEIN"/>
    <property type="match status" value="1"/>
</dbReference>
<comment type="caution">
    <text evidence="5">The sequence shown here is derived from an EMBL/GenBank/DDBJ whole genome shotgun (WGS) entry which is preliminary data.</text>
</comment>
<feature type="signal peptide" evidence="3">
    <location>
        <begin position="1"/>
        <end position="29"/>
    </location>
</feature>
<dbReference type="AlphaFoldDB" id="A0A2C9WL22"/>
<dbReference type="Gramene" id="Manes.01G112600.1.v8.1">
    <property type="protein sequence ID" value="Manes.01G112600.1.v8.1.CDS.1"/>
    <property type="gene ID" value="Manes.01G112600.v8.1"/>
</dbReference>
<dbReference type="OMA" id="PAYCCEM"/>
<feature type="chain" id="PRO_5013174984" description="Bifunctional inhibitor/plant lipid transfer protein/seed storage helical domain-containing protein" evidence="3">
    <location>
        <begin position="30"/>
        <end position="97"/>
    </location>
</feature>
<dbReference type="InterPro" id="IPR036312">
    <property type="entry name" value="Bifun_inhib/LTP/seed_sf"/>
</dbReference>
<evidence type="ECO:0000259" key="4">
    <source>
        <dbReference type="SMART" id="SM00499"/>
    </source>
</evidence>
<dbReference type="SMART" id="SM00499">
    <property type="entry name" value="AAI"/>
    <property type="match status" value="1"/>
</dbReference>
<evidence type="ECO:0000256" key="3">
    <source>
        <dbReference type="SAM" id="SignalP"/>
    </source>
</evidence>
<dbReference type="CDD" id="cd01959">
    <property type="entry name" value="nsLTP2"/>
    <property type="match status" value="1"/>
</dbReference>
<dbReference type="OrthoDB" id="665742at2759"/>
<gene>
    <name evidence="5" type="ORF">MANES_01G112600v8</name>
</gene>
<dbReference type="Gene3D" id="1.10.110.10">
    <property type="entry name" value="Plant lipid-transfer and hydrophobic proteins"/>
    <property type="match status" value="1"/>
</dbReference>
<dbReference type="STRING" id="3983.A0A2C9WL22"/>
<dbReference type="Proteomes" id="UP000091857">
    <property type="component" value="Chromosome 1"/>
</dbReference>
<dbReference type="GO" id="GO:0008289">
    <property type="term" value="F:lipid binding"/>
    <property type="evidence" value="ECO:0007669"/>
    <property type="project" value="UniProtKB-KW"/>
</dbReference>
<organism evidence="5 6">
    <name type="scientific">Manihot esculenta</name>
    <name type="common">Cassava</name>
    <name type="synonym">Jatropha manihot</name>
    <dbReference type="NCBI Taxonomy" id="3983"/>
    <lineage>
        <taxon>Eukaryota</taxon>
        <taxon>Viridiplantae</taxon>
        <taxon>Streptophyta</taxon>
        <taxon>Embryophyta</taxon>
        <taxon>Tracheophyta</taxon>
        <taxon>Spermatophyta</taxon>
        <taxon>Magnoliopsida</taxon>
        <taxon>eudicotyledons</taxon>
        <taxon>Gunneridae</taxon>
        <taxon>Pentapetalae</taxon>
        <taxon>rosids</taxon>
        <taxon>fabids</taxon>
        <taxon>Malpighiales</taxon>
        <taxon>Euphorbiaceae</taxon>
        <taxon>Crotonoideae</taxon>
        <taxon>Manihoteae</taxon>
        <taxon>Manihot</taxon>
    </lineage>
</organism>
<dbReference type="EMBL" id="CM004387">
    <property type="protein sequence ID" value="OAY60438.1"/>
    <property type="molecule type" value="Genomic_DNA"/>
</dbReference>
<protein>
    <recommendedName>
        <fullName evidence="4">Bifunctional inhibitor/plant lipid transfer protein/seed storage helical domain-containing protein</fullName>
    </recommendedName>
</protein>
<feature type="domain" description="Bifunctional inhibitor/plant lipid transfer protein/seed storage helical" evidence="4">
    <location>
        <begin position="32"/>
        <end position="97"/>
    </location>
</feature>
<keyword evidence="2" id="KW-0446">Lipid-binding</keyword>
<dbReference type="SUPFAM" id="SSF47699">
    <property type="entry name" value="Bifunctional inhibitor/lipid-transfer protein/seed storage 2S albumin"/>
    <property type="match status" value="1"/>
</dbReference>
<accession>A0A2C9WL22</accession>
<evidence type="ECO:0000313" key="5">
    <source>
        <dbReference type="EMBL" id="OAY60438.1"/>
    </source>
</evidence>
<keyword evidence="3" id="KW-0732">Signal</keyword>
<sequence length="97" mass="10228">MKKVSGSFLCVVVMVAAMMLMTEVRLSNAATCNPAALSSCLPAISSSTPPSSTCCTNLKQQKPCFCEYLKNPSMKQYLNSPSARKVVSTCGVAIPAC</sequence>